<feature type="transmembrane region" description="Helical" evidence="1">
    <location>
        <begin position="55"/>
        <end position="75"/>
    </location>
</feature>
<gene>
    <name evidence="3" type="ORF">WMO45_13230</name>
</gene>
<proteinExistence type="predicted"/>
<evidence type="ECO:0000313" key="3">
    <source>
        <dbReference type="EMBL" id="MEQ2457484.1"/>
    </source>
</evidence>
<accession>A0ABV1ESB8</accession>
<organism evidence="3 4">
    <name type="scientific">Flavonifractor hominis</name>
    <dbReference type="NCBI Taxonomy" id="3133178"/>
    <lineage>
        <taxon>Bacteria</taxon>
        <taxon>Bacillati</taxon>
        <taxon>Bacillota</taxon>
        <taxon>Clostridia</taxon>
        <taxon>Eubacteriales</taxon>
        <taxon>Oscillospiraceae</taxon>
        <taxon>Flavonifractor</taxon>
    </lineage>
</organism>
<evidence type="ECO:0000313" key="4">
    <source>
        <dbReference type="Proteomes" id="UP001440599"/>
    </source>
</evidence>
<keyword evidence="1" id="KW-1133">Transmembrane helix</keyword>
<feature type="transmembrane region" description="Helical" evidence="1">
    <location>
        <begin position="95"/>
        <end position="115"/>
    </location>
</feature>
<keyword evidence="1" id="KW-0472">Membrane</keyword>
<keyword evidence="1" id="KW-0812">Transmembrane</keyword>
<dbReference type="RefSeq" id="WP_349141357.1">
    <property type="nucleotide sequence ID" value="NZ_JBBMFT010000016.1"/>
</dbReference>
<dbReference type="Pfam" id="PF13240">
    <property type="entry name" value="Zn_Ribbon_1"/>
    <property type="match status" value="1"/>
</dbReference>
<reference evidence="3 4" key="1">
    <citation type="submission" date="2024-03" db="EMBL/GenBank/DDBJ databases">
        <title>Human intestinal bacterial collection.</title>
        <authorList>
            <person name="Pauvert C."/>
            <person name="Hitch T.C.A."/>
            <person name="Clavel T."/>
        </authorList>
    </citation>
    <scope>NUCLEOTIDE SEQUENCE [LARGE SCALE GENOMIC DNA]</scope>
    <source>
        <strain evidence="3 4">CLA-AP-H34</strain>
    </source>
</reference>
<evidence type="ECO:0000259" key="2">
    <source>
        <dbReference type="Pfam" id="PF13240"/>
    </source>
</evidence>
<keyword evidence="4" id="KW-1185">Reference proteome</keyword>
<dbReference type="EMBL" id="JBBMFT010000016">
    <property type="protein sequence ID" value="MEQ2457484.1"/>
    <property type="molecule type" value="Genomic_DNA"/>
</dbReference>
<feature type="domain" description="Zinc-ribbon" evidence="2">
    <location>
        <begin position="2"/>
        <end position="24"/>
    </location>
</feature>
<protein>
    <submittedName>
        <fullName evidence="3">Zinc-ribbon domain-containing protein</fullName>
    </submittedName>
</protein>
<sequence>MYCSNCGHEVEEGASFCSNCGNPISQKNPSRDTPKTDLDYMRYDLSLNFTKYRQLFISGYIVDAVVSVIILVVWLLLEPVNLNAYFYEDVFRWPIIISGLLALIISSILIQFFFLKRASNELVSDIRLAGKQIIWKTLKNEKAYFDIIRQMNLASPANDTMLAIIFSAGAPTTKLTKSFITRAFYHNCKQIGIVMQGCAKEIEQDTKASYER</sequence>
<dbReference type="Proteomes" id="UP001440599">
    <property type="component" value="Unassembled WGS sequence"/>
</dbReference>
<dbReference type="InterPro" id="IPR026870">
    <property type="entry name" value="Zinc_ribbon_dom"/>
</dbReference>
<comment type="caution">
    <text evidence="3">The sequence shown here is derived from an EMBL/GenBank/DDBJ whole genome shotgun (WGS) entry which is preliminary data.</text>
</comment>
<evidence type="ECO:0000256" key="1">
    <source>
        <dbReference type="SAM" id="Phobius"/>
    </source>
</evidence>
<name>A0ABV1ESB8_9FIRM</name>